<name>L1LFX8_THEEQ</name>
<feature type="domain" description="Lactate/malate dehydrogenase C-terminal" evidence="9">
    <location>
        <begin position="157"/>
        <end position="315"/>
    </location>
</feature>
<dbReference type="CDD" id="cd01339">
    <property type="entry name" value="LDH-like_MDH"/>
    <property type="match status" value="1"/>
</dbReference>
<evidence type="ECO:0000256" key="2">
    <source>
        <dbReference type="ARBA" id="ARBA00023002"/>
    </source>
</evidence>
<comment type="similarity">
    <text evidence="7">Belongs to the LDH/MDH superfamily.</text>
</comment>
<evidence type="ECO:0000313" key="11">
    <source>
        <dbReference type="Proteomes" id="UP000031512"/>
    </source>
</evidence>
<dbReference type="InterPro" id="IPR015955">
    <property type="entry name" value="Lactate_DH/Glyco_Ohase_4_C"/>
</dbReference>
<dbReference type="Gene3D" id="3.40.50.720">
    <property type="entry name" value="NAD(P)-binding Rossmann-like Domain"/>
    <property type="match status" value="1"/>
</dbReference>
<dbReference type="VEuPathDB" id="PiroplasmaDB:BEWA_042870"/>
<evidence type="ECO:0000256" key="1">
    <source>
        <dbReference type="ARBA" id="ARBA00016495"/>
    </source>
</evidence>
<feature type="binding site" evidence="6">
    <location>
        <position position="38"/>
    </location>
    <ligand>
        <name>NAD(+)</name>
        <dbReference type="ChEBI" id="CHEBI:57540"/>
    </ligand>
</feature>
<dbReference type="NCBIfam" id="NF004863">
    <property type="entry name" value="PRK06223.1"/>
    <property type="match status" value="1"/>
</dbReference>
<dbReference type="Gene3D" id="3.90.110.10">
    <property type="entry name" value="Lactate dehydrogenase/glycoside hydrolase, family 4, C-terminal"/>
    <property type="match status" value="1"/>
</dbReference>
<dbReference type="GeneID" id="15807694"/>
<feature type="binding site" evidence="6">
    <location>
        <begin position="14"/>
        <end position="19"/>
    </location>
    <ligand>
        <name>NAD(+)</name>
        <dbReference type="ChEBI" id="CHEBI:57540"/>
    </ligand>
</feature>
<dbReference type="PANTHER" id="PTHR43128:SF16">
    <property type="entry name" value="L-LACTATE DEHYDROGENASE"/>
    <property type="match status" value="1"/>
</dbReference>
<keyword evidence="11" id="KW-1185">Reference proteome</keyword>
<dbReference type="PRINTS" id="PR00086">
    <property type="entry name" value="LLDHDRGNASE"/>
</dbReference>
<dbReference type="eggNOG" id="KOG1495">
    <property type="taxonomic scope" value="Eukaryota"/>
</dbReference>
<dbReference type="EMBL" id="ACOU01000002">
    <property type="protein sequence ID" value="EKX74246.1"/>
    <property type="molecule type" value="Genomic_DNA"/>
</dbReference>
<dbReference type="Pfam" id="PF02866">
    <property type="entry name" value="Ldh_1_C"/>
    <property type="match status" value="1"/>
</dbReference>
<dbReference type="SUPFAM" id="SSF56327">
    <property type="entry name" value="LDH C-terminal domain-like"/>
    <property type="match status" value="1"/>
</dbReference>
<evidence type="ECO:0000259" key="8">
    <source>
        <dbReference type="Pfam" id="PF00056"/>
    </source>
</evidence>
<feature type="active site" description="Proton acceptor" evidence="5">
    <location>
        <position position="185"/>
    </location>
</feature>
<dbReference type="PIRSF" id="PIRSF000102">
    <property type="entry name" value="Lac_mal_DH"/>
    <property type="match status" value="1"/>
</dbReference>
<sequence length="321" mass="34206">MVPVVKRRLISLIGAGNIGGTMGFLAQIGELADVVLFDVVPTLGAAKALDTMHAVTVGNKALSCKGTCKYEDIAGSDVCIITAGLAKAPEKSNKEWTRDDLVGFNSKIITTVAENIKKYAPDAFVICITNPMDVMTNIIREVTGFPKNKVVGMGGLLDSSRMCYYIAQKLGVNPKYVHGSVIGAHGDSMIPLVSRATINGIPISYFVEKGDITAEDLKEIEEHTISSGAELLNLYVHGSAYFAPATAAIEMASAYLNDKKSVIVCSCYLEGEYGYEGIYCGTPAIIGAGGIEKIIELNLDSAEKARLDASIKEIKRLTALV</sequence>
<evidence type="ECO:0000259" key="9">
    <source>
        <dbReference type="Pfam" id="PF02866"/>
    </source>
</evidence>
<evidence type="ECO:0000256" key="4">
    <source>
        <dbReference type="ARBA" id="ARBA00049258"/>
    </source>
</evidence>
<dbReference type="InterPro" id="IPR022383">
    <property type="entry name" value="Lactate/malate_DH_C"/>
</dbReference>
<organism evidence="10 11">
    <name type="scientific">Theileria equi strain WA</name>
    <dbReference type="NCBI Taxonomy" id="1537102"/>
    <lineage>
        <taxon>Eukaryota</taxon>
        <taxon>Sar</taxon>
        <taxon>Alveolata</taxon>
        <taxon>Apicomplexa</taxon>
        <taxon>Aconoidasida</taxon>
        <taxon>Piroplasmida</taxon>
        <taxon>Theileriidae</taxon>
        <taxon>Theileria</taxon>
    </lineage>
</organism>
<dbReference type="AlphaFoldDB" id="L1LFX8"/>
<dbReference type="KEGG" id="beq:BEWA_042870"/>
<feature type="binding site" evidence="6">
    <location>
        <begin position="128"/>
        <end position="130"/>
    </location>
    <ligand>
        <name>NAD(+)</name>
        <dbReference type="ChEBI" id="CHEBI:57540"/>
    </ligand>
</feature>
<dbReference type="InterPro" id="IPR001557">
    <property type="entry name" value="L-lactate/malate_DH"/>
</dbReference>
<dbReference type="PANTHER" id="PTHR43128">
    <property type="entry name" value="L-2-HYDROXYCARBOXYLATE DEHYDROGENASE (NAD(P)(+))"/>
    <property type="match status" value="1"/>
</dbReference>
<dbReference type="InterPro" id="IPR036291">
    <property type="entry name" value="NAD(P)-bd_dom_sf"/>
</dbReference>
<dbReference type="InterPro" id="IPR011275">
    <property type="entry name" value="Malate_DH_type3"/>
</dbReference>
<gene>
    <name evidence="10" type="ORF">BEWA_042870</name>
</gene>
<feature type="binding site" evidence="6">
    <location>
        <position position="105"/>
    </location>
    <ligand>
        <name>NAD(+)</name>
        <dbReference type="ChEBI" id="CHEBI:57540"/>
    </ligand>
</feature>
<comment type="caution">
    <text evidence="10">The sequence shown here is derived from an EMBL/GenBank/DDBJ whole genome shotgun (WGS) entry which is preliminary data.</text>
</comment>
<evidence type="ECO:0000256" key="3">
    <source>
        <dbReference type="ARBA" id="ARBA00023027"/>
    </source>
</evidence>
<keyword evidence="3 6" id="KW-0520">NAD</keyword>
<proteinExistence type="inferred from homology"/>
<evidence type="ECO:0000313" key="10">
    <source>
        <dbReference type="EMBL" id="EKX74246.1"/>
    </source>
</evidence>
<protein>
    <recommendedName>
        <fullName evidence="1">L-lactate dehydrogenase</fullName>
    </recommendedName>
</protein>
<comment type="catalytic activity">
    <reaction evidence="4">
        <text>(S)-lactate + NAD(+) = pyruvate + NADH + H(+)</text>
        <dbReference type="Rhea" id="RHEA:23444"/>
        <dbReference type="ChEBI" id="CHEBI:15361"/>
        <dbReference type="ChEBI" id="CHEBI:15378"/>
        <dbReference type="ChEBI" id="CHEBI:16651"/>
        <dbReference type="ChEBI" id="CHEBI:57540"/>
        <dbReference type="ChEBI" id="CHEBI:57945"/>
        <dbReference type="EC" id="1.1.1.27"/>
    </reaction>
</comment>
<dbReference type="Proteomes" id="UP000031512">
    <property type="component" value="Unassembled WGS sequence"/>
</dbReference>
<dbReference type="RefSeq" id="XP_004833698.1">
    <property type="nucleotide sequence ID" value="XM_004833641.1"/>
</dbReference>
<dbReference type="STRING" id="1537102.L1LFX8"/>
<dbReference type="SUPFAM" id="SSF51735">
    <property type="entry name" value="NAD(P)-binding Rossmann-fold domains"/>
    <property type="match status" value="1"/>
</dbReference>
<evidence type="ECO:0000256" key="5">
    <source>
        <dbReference type="PIRSR" id="PIRSR000102-1"/>
    </source>
</evidence>
<dbReference type="Pfam" id="PF00056">
    <property type="entry name" value="Ldh_1_N"/>
    <property type="match status" value="1"/>
</dbReference>
<accession>L1LFX8</accession>
<feature type="domain" description="Lactate/malate dehydrogenase N-terminal" evidence="8">
    <location>
        <begin position="10"/>
        <end position="152"/>
    </location>
</feature>
<dbReference type="GO" id="GO:0004459">
    <property type="term" value="F:L-lactate dehydrogenase (NAD+) activity"/>
    <property type="evidence" value="ECO:0007669"/>
    <property type="project" value="UniProtKB-EC"/>
</dbReference>
<evidence type="ECO:0000256" key="7">
    <source>
        <dbReference type="RuleBase" id="RU003369"/>
    </source>
</evidence>
<dbReference type="GO" id="GO:0006089">
    <property type="term" value="P:lactate metabolic process"/>
    <property type="evidence" value="ECO:0007669"/>
    <property type="project" value="TreeGrafter"/>
</dbReference>
<keyword evidence="2 7" id="KW-0560">Oxidoreductase</keyword>
<evidence type="ECO:0000256" key="6">
    <source>
        <dbReference type="PIRSR" id="PIRSR000102-3"/>
    </source>
</evidence>
<dbReference type="OrthoDB" id="5405561at2759"/>
<dbReference type="InterPro" id="IPR001236">
    <property type="entry name" value="Lactate/malate_DH_N"/>
</dbReference>
<reference evidence="10 11" key="1">
    <citation type="journal article" date="2012" name="BMC Genomics">
        <title>Comparative genomic analysis and phylogenetic position of Theileria equi.</title>
        <authorList>
            <person name="Kappmeyer L.S."/>
            <person name="Thiagarajan M."/>
            <person name="Herndon D.R."/>
            <person name="Ramsay J.D."/>
            <person name="Caler E."/>
            <person name="Djikeng A."/>
            <person name="Gillespie J.J."/>
            <person name="Lau A.O."/>
            <person name="Roalson E.H."/>
            <person name="Silva J.C."/>
            <person name="Silva M.G."/>
            <person name="Suarez C.E."/>
            <person name="Ueti M.W."/>
            <person name="Nene V.M."/>
            <person name="Mealey R.H."/>
            <person name="Knowles D.P."/>
            <person name="Brayton K.A."/>
        </authorList>
    </citation>
    <scope>NUCLEOTIDE SEQUENCE [LARGE SCALE GENOMIC DNA]</scope>
    <source>
        <strain evidence="10 11">WA</strain>
    </source>
</reference>